<evidence type="ECO:0000256" key="9">
    <source>
        <dbReference type="ARBA" id="ARBA00022842"/>
    </source>
</evidence>
<dbReference type="EC" id="6.2.1.14" evidence="4 11"/>
<comment type="caution">
    <text evidence="12">The sequence shown here is derived from an EMBL/GenBank/DDBJ whole genome shotgun (WGS) entry which is preliminary data.</text>
</comment>
<dbReference type="InterPro" id="IPR005499">
    <property type="entry name" value="BioW"/>
</dbReference>
<accession>A0ABT3X110</accession>
<keyword evidence="8 11" id="KW-0067">ATP-binding</keyword>
<evidence type="ECO:0000256" key="1">
    <source>
        <dbReference type="ARBA" id="ARBA00001946"/>
    </source>
</evidence>
<keyword evidence="9 11" id="KW-0460">Magnesium</keyword>
<keyword evidence="13" id="KW-1185">Reference proteome</keyword>
<proteinExistence type="inferred from homology"/>
<comment type="similarity">
    <text evidence="11">Belongs to the BioW family.</text>
</comment>
<evidence type="ECO:0000256" key="6">
    <source>
        <dbReference type="ARBA" id="ARBA00022741"/>
    </source>
</evidence>
<comment type="subunit">
    <text evidence="3 11">Homodimer.</text>
</comment>
<evidence type="ECO:0000256" key="3">
    <source>
        <dbReference type="ARBA" id="ARBA00011738"/>
    </source>
</evidence>
<keyword evidence="5 11" id="KW-0436">Ligase</keyword>
<dbReference type="NCBIfam" id="TIGR01204">
    <property type="entry name" value="bioW"/>
    <property type="match status" value="1"/>
</dbReference>
<dbReference type="RefSeq" id="WP_267151833.1">
    <property type="nucleotide sequence ID" value="NZ_JAPMLT010000005.1"/>
</dbReference>
<comment type="pathway">
    <text evidence="2 11">Metabolic intermediate metabolism; pimeloyl-CoA biosynthesis; pimeloyl-CoA from pimelate: step 1/1.</text>
</comment>
<evidence type="ECO:0000256" key="5">
    <source>
        <dbReference type="ARBA" id="ARBA00022598"/>
    </source>
</evidence>
<evidence type="ECO:0000313" key="13">
    <source>
        <dbReference type="Proteomes" id="UP001208017"/>
    </source>
</evidence>
<evidence type="ECO:0000256" key="11">
    <source>
        <dbReference type="HAMAP-Rule" id="MF_00668"/>
    </source>
</evidence>
<evidence type="ECO:0000256" key="2">
    <source>
        <dbReference type="ARBA" id="ARBA00005075"/>
    </source>
</evidence>
<protein>
    <recommendedName>
        <fullName evidence="4 11">6-carboxyhexanoate--CoA ligase</fullName>
        <ecNumber evidence="4 11">6.2.1.14</ecNumber>
    </recommendedName>
    <alternativeName>
        <fullName evidence="11">Pimeloyl-CoA synthase</fullName>
    </alternativeName>
</protein>
<comment type="cofactor">
    <cofactor evidence="1 11">
        <name>Mg(2+)</name>
        <dbReference type="ChEBI" id="CHEBI:18420"/>
    </cofactor>
</comment>
<sequence>MTWYSVRMRAAEGGPHEQGGAHISGGERIVGEEEIEVMVQRLLRRAMTHEKGRPDFINLTVERVPDEGIGSLTALPIRTRPVADLTEGRAVAVELLEACGIDSRIAQYAVDLIAGGPAPDGGAMRGAIVLDADTGERLETDPARGVRISKIDWAPDALAAWREQVAANGLANERIAEAVALATKVTSTPGTVAELCWSDDPGYVAGYVASQRLGYVRIPYLKPLGSPLGGRVYLVRGVRDAAAYERELQVPALVQAIPPQPYLNEEGELSKR</sequence>
<keyword evidence="6 11" id="KW-0547">Nucleotide-binding</keyword>
<reference evidence="12 13" key="1">
    <citation type="submission" date="2022-11" db="EMBL/GenBank/DDBJ databases">
        <title>Study of microbial diversity in lake waters.</title>
        <authorList>
            <person name="Zhang J."/>
        </authorList>
    </citation>
    <scope>NUCLEOTIDE SEQUENCE [LARGE SCALE GENOMIC DNA]</scope>
    <source>
        <strain evidence="12 13">DT12</strain>
    </source>
</reference>
<dbReference type="Pfam" id="PF03744">
    <property type="entry name" value="BioW"/>
    <property type="match status" value="1"/>
</dbReference>
<comment type="catalytic activity">
    <reaction evidence="10 11">
        <text>heptanedioate + ATP + CoA = 6-carboxyhexanoyl-CoA + AMP + diphosphate</text>
        <dbReference type="Rhea" id="RHEA:14781"/>
        <dbReference type="ChEBI" id="CHEBI:30616"/>
        <dbReference type="ChEBI" id="CHEBI:33019"/>
        <dbReference type="ChEBI" id="CHEBI:36165"/>
        <dbReference type="ChEBI" id="CHEBI:57287"/>
        <dbReference type="ChEBI" id="CHEBI:57360"/>
        <dbReference type="ChEBI" id="CHEBI:456215"/>
        <dbReference type="EC" id="6.2.1.14"/>
    </reaction>
</comment>
<evidence type="ECO:0000256" key="4">
    <source>
        <dbReference type="ARBA" id="ARBA00012984"/>
    </source>
</evidence>
<dbReference type="Proteomes" id="UP001208017">
    <property type="component" value="Unassembled WGS sequence"/>
</dbReference>
<dbReference type="EMBL" id="JAPMLT010000005">
    <property type="protein sequence ID" value="MCX7570583.1"/>
    <property type="molecule type" value="Genomic_DNA"/>
</dbReference>
<comment type="function">
    <text evidence="11">Catalyzes the transformation of pimelate into pimeloyl-CoA with concomitant hydrolysis of ATP to AMP.</text>
</comment>
<evidence type="ECO:0000256" key="10">
    <source>
        <dbReference type="ARBA" id="ARBA00049553"/>
    </source>
</evidence>
<dbReference type="GO" id="GO:0042410">
    <property type="term" value="F:6-carboxyhexanoate-CoA ligase activity"/>
    <property type="evidence" value="ECO:0007669"/>
    <property type="project" value="UniProtKB-EC"/>
</dbReference>
<gene>
    <name evidence="11" type="primary">bioW</name>
    <name evidence="12" type="ORF">OS242_11470</name>
</gene>
<dbReference type="NCBIfam" id="NF002360">
    <property type="entry name" value="PRK01322.1"/>
    <property type="match status" value="1"/>
</dbReference>
<evidence type="ECO:0000256" key="8">
    <source>
        <dbReference type="ARBA" id="ARBA00022840"/>
    </source>
</evidence>
<organism evidence="12 13">
    <name type="scientific">Tumebacillus lacus</name>
    <dbReference type="NCBI Taxonomy" id="2995335"/>
    <lineage>
        <taxon>Bacteria</taxon>
        <taxon>Bacillati</taxon>
        <taxon>Bacillota</taxon>
        <taxon>Bacilli</taxon>
        <taxon>Bacillales</taxon>
        <taxon>Alicyclobacillaceae</taxon>
        <taxon>Tumebacillus</taxon>
    </lineage>
</organism>
<name>A0ABT3X110_9BACL</name>
<keyword evidence="7 11" id="KW-0093">Biotin biosynthesis</keyword>
<dbReference type="HAMAP" id="MF_00668">
    <property type="entry name" value="BioW"/>
    <property type="match status" value="1"/>
</dbReference>
<evidence type="ECO:0000256" key="7">
    <source>
        <dbReference type="ARBA" id="ARBA00022756"/>
    </source>
</evidence>
<evidence type="ECO:0000313" key="12">
    <source>
        <dbReference type="EMBL" id="MCX7570583.1"/>
    </source>
</evidence>